<dbReference type="Pfam" id="PF12299">
    <property type="entry name" value="DUF3627"/>
    <property type="match status" value="1"/>
</dbReference>
<protein>
    <submittedName>
        <fullName evidence="2">38.7K</fullName>
    </submittedName>
</protein>
<keyword evidence="3" id="KW-1185">Reference proteome</keyword>
<dbReference type="Proteomes" id="UP000500845">
    <property type="component" value="Segment"/>
</dbReference>
<name>A0A346RNZ4_9ABAC</name>
<dbReference type="GeneID" id="65102244"/>
<dbReference type="EMBL" id="MH394321">
    <property type="protein sequence ID" value="AXS67791.1"/>
    <property type="molecule type" value="Genomic_DNA"/>
</dbReference>
<dbReference type="KEGG" id="vg:65102244"/>
<reference evidence="2 3" key="1">
    <citation type="journal article" date="2018" name="J. Invertebr. Pathol.">
        <title>Morphological, genetic and biological characterisation of a novel alphabaculovirus isolated from Cryptophlebia peltastica (Lepidoptera: Tortricidae).</title>
        <authorList>
            <person name="Marsberg T."/>
            <person name="Jukes M.D."/>
            <person name="Krejmer-Rabalska M."/>
            <person name="Rabalski L."/>
            <person name="Knox C.M."/>
            <person name="Moore S.D."/>
            <person name="Hill M.P."/>
            <person name="Szewczyk B."/>
        </authorList>
    </citation>
    <scope>NUCLEOTIDE SEQUENCE [LARGE SCALE GENOMIC DNA]</scope>
    <source>
        <strain evidence="2">SA</strain>
    </source>
</reference>
<evidence type="ECO:0000313" key="3">
    <source>
        <dbReference type="Proteomes" id="UP000500845"/>
    </source>
</evidence>
<evidence type="ECO:0000259" key="1">
    <source>
        <dbReference type="Pfam" id="PF12299"/>
    </source>
</evidence>
<evidence type="ECO:0000313" key="2">
    <source>
        <dbReference type="EMBL" id="AXS67791.1"/>
    </source>
</evidence>
<proteinExistence type="predicted"/>
<accession>A0A346RNZ4</accession>
<organism evidence="2 3">
    <name type="scientific">Cryptophlebia peltastica nucleopolyhedrovirus</name>
    <dbReference type="NCBI Taxonomy" id="2304025"/>
    <lineage>
        <taxon>Viruses</taxon>
        <taxon>Viruses incertae sedis</taxon>
        <taxon>Naldaviricetes</taxon>
        <taxon>Lefavirales</taxon>
        <taxon>Baculoviridae</taxon>
        <taxon>Alphabaculovirus</taxon>
        <taxon>Alphabaculovirus crypeltasticae</taxon>
    </lineage>
</organism>
<dbReference type="InterPro" id="IPR022549">
    <property type="entry name" value="DUF3627"/>
</dbReference>
<dbReference type="RefSeq" id="YP_010086999.1">
    <property type="nucleotide sequence ID" value="NC_055500.1"/>
</dbReference>
<feature type="domain" description="DUF3627" evidence="1">
    <location>
        <begin position="238"/>
        <end position="305"/>
    </location>
</feature>
<sequence>MLIKMLSKIFSFVFNNKNDEENIEHEEEDTDRPRRLPAVGFSYLFQKKNFIFDENISFLLRYLYDKDEVWILYFDLSDGVGLPEDARDSISYQNIKTVNELLPKQSSQISRVECINKHGMLEALESISFKSKAQLVTKLLDMFAELESKSTPLSKMDHKFDVLLKAIQEVKNDNANLFKIQLDRCQDFERKITELDKKISLYENIDHLYERLRERHKATASDRHMFLDDNNEMTIKLPKDVSKHPRIAVFMKPSQAGTKVAFVSGQKKYLQKGKRKFQDMELVYDGVHPNPQMAVNCIAEELDFKNFDYIKKARLYYLNCNLETAKSFIKENL</sequence>